<dbReference type="GO" id="GO:0052689">
    <property type="term" value="F:carboxylic ester hydrolase activity"/>
    <property type="evidence" value="ECO:0007669"/>
    <property type="project" value="UniProtKB-ARBA"/>
</dbReference>
<reference evidence="5" key="1">
    <citation type="submission" date="2020-12" db="EMBL/GenBank/DDBJ databases">
        <title>Sanguibacter suaedae sp. nov., isolated from Suaeda aralocaspica.</title>
        <authorList>
            <person name="Ma Q."/>
        </authorList>
    </citation>
    <scope>NUCLEOTIDE SEQUENCE</scope>
    <source>
        <strain evidence="5">YZGR15</strain>
    </source>
</reference>
<dbReference type="PANTHER" id="PTHR22946">
    <property type="entry name" value="DIENELACTONE HYDROLASE DOMAIN-CONTAINING PROTEIN-RELATED"/>
    <property type="match status" value="1"/>
</dbReference>
<comment type="similarity">
    <text evidence="1">Belongs to the AB hydrolase superfamily.</text>
</comment>
<keyword evidence="2 5" id="KW-0378">Hydrolase</keyword>
<dbReference type="SUPFAM" id="SSF53474">
    <property type="entry name" value="alpha/beta-Hydrolases"/>
    <property type="match status" value="1"/>
</dbReference>
<protein>
    <submittedName>
        <fullName evidence="5">Dienelactone hydrolase family protein</fullName>
    </submittedName>
</protein>
<keyword evidence="3" id="KW-0732">Signal</keyword>
<gene>
    <name evidence="5" type="ORF">JAV76_11610</name>
</gene>
<feature type="chain" id="PRO_5037382637" evidence="3">
    <location>
        <begin position="24"/>
        <end position="283"/>
    </location>
</feature>
<evidence type="ECO:0000256" key="2">
    <source>
        <dbReference type="ARBA" id="ARBA00022801"/>
    </source>
</evidence>
<comment type="caution">
    <text evidence="5">The sequence shown here is derived from an EMBL/GenBank/DDBJ whole genome shotgun (WGS) entry which is preliminary data.</text>
</comment>
<dbReference type="Gene3D" id="3.40.50.1820">
    <property type="entry name" value="alpha/beta hydrolase"/>
    <property type="match status" value="1"/>
</dbReference>
<evidence type="ECO:0000256" key="1">
    <source>
        <dbReference type="ARBA" id="ARBA00008645"/>
    </source>
</evidence>
<dbReference type="InterPro" id="IPR041127">
    <property type="entry name" value="PET_hydrolase/cutinase-like"/>
</dbReference>
<keyword evidence="6" id="KW-1185">Reference proteome</keyword>
<dbReference type="InterPro" id="IPR050261">
    <property type="entry name" value="FrsA_esterase"/>
</dbReference>
<dbReference type="Pfam" id="PF12740">
    <property type="entry name" value="PETase"/>
    <property type="match status" value="1"/>
</dbReference>
<dbReference type="Proteomes" id="UP000602087">
    <property type="component" value="Unassembled WGS sequence"/>
</dbReference>
<dbReference type="AlphaFoldDB" id="A0A934MAJ0"/>
<feature type="domain" description="PET hydrolase/cutinase-like" evidence="4">
    <location>
        <begin position="22"/>
        <end position="279"/>
    </location>
</feature>
<organism evidence="5 6">
    <name type="scientific">Sanguibacter suaedae</name>
    <dbReference type="NCBI Taxonomy" id="2795737"/>
    <lineage>
        <taxon>Bacteria</taxon>
        <taxon>Bacillati</taxon>
        <taxon>Actinomycetota</taxon>
        <taxon>Actinomycetes</taxon>
        <taxon>Micrococcales</taxon>
        <taxon>Sanguibacteraceae</taxon>
        <taxon>Sanguibacter</taxon>
    </lineage>
</organism>
<name>A0A934MAJ0_9MICO</name>
<dbReference type="EMBL" id="JAEINH010000009">
    <property type="protein sequence ID" value="MBI9115660.1"/>
    <property type="molecule type" value="Genomic_DNA"/>
</dbReference>
<evidence type="ECO:0000259" key="4">
    <source>
        <dbReference type="Pfam" id="PF12740"/>
    </source>
</evidence>
<sequence length="283" mass="29898">MLGVLAACVGLVGATLAGAPAQAADNPYERGGDPTTASIEAYRGSFTVSTTRVSSLVRGFSGGTVYYPNDTSQGTFGAVVIAPGYTASQSSMAWMGERIASQGFVVMTIDTNSRYDQPASRGDQLLAAVDYLTTSSDTAVRSRIDPTRTAVVGHSMGGGGTLEASVDRPSLKAAVALTPWNLTKRWSRDTVPTLVVGAENDTVASVRSHAIPIYNGLPASPGKAYLELNGASHLAPNYSNTTIAKYTISWLKRYVDDDTRYTQFLVPGPTNDRNVSDWRSSGL</sequence>
<proteinExistence type="inferred from homology"/>
<evidence type="ECO:0000313" key="6">
    <source>
        <dbReference type="Proteomes" id="UP000602087"/>
    </source>
</evidence>
<dbReference type="InterPro" id="IPR029058">
    <property type="entry name" value="AB_hydrolase_fold"/>
</dbReference>
<evidence type="ECO:0000313" key="5">
    <source>
        <dbReference type="EMBL" id="MBI9115660.1"/>
    </source>
</evidence>
<feature type="signal peptide" evidence="3">
    <location>
        <begin position="1"/>
        <end position="23"/>
    </location>
</feature>
<dbReference type="PANTHER" id="PTHR22946:SF9">
    <property type="entry name" value="POLYKETIDE TRANSFERASE AF380"/>
    <property type="match status" value="1"/>
</dbReference>
<accession>A0A934MAJ0</accession>
<evidence type="ECO:0000256" key="3">
    <source>
        <dbReference type="SAM" id="SignalP"/>
    </source>
</evidence>